<organism evidence="2 3">
    <name type="scientific">Ochrobactrum quorumnocens</name>
    <dbReference type="NCBI Taxonomy" id="271865"/>
    <lineage>
        <taxon>Bacteria</taxon>
        <taxon>Pseudomonadati</taxon>
        <taxon>Pseudomonadota</taxon>
        <taxon>Alphaproteobacteria</taxon>
        <taxon>Hyphomicrobiales</taxon>
        <taxon>Brucellaceae</taxon>
        <taxon>Brucella/Ochrobactrum group</taxon>
        <taxon>Ochrobactrum</taxon>
    </lineage>
</organism>
<dbReference type="Proteomes" id="UP000215256">
    <property type="component" value="Chromosome 2"/>
</dbReference>
<protein>
    <submittedName>
        <fullName evidence="2">Uncharacterized protein</fullName>
    </submittedName>
</protein>
<reference evidence="2 3" key="1">
    <citation type="submission" date="2017-07" db="EMBL/GenBank/DDBJ databases">
        <title>Phylogenetic study on the rhizospheric bacterium Ochrobactrum sp. A44.</title>
        <authorList>
            <person name="Krzyzanowska D.M."/>
            <person name="Ossowicki A."/>
            <person name="Rajewska M."/>
            <person name="Maciag T."/>
            <person name="Kaczynski Z."/>
            <person name="Czerwicka M."/>
            <person name="Jafra S."/>
        </authorList>
    </citation>
    <scope>NUCLEOTIDE SEQUENCE [LARGE SCALE GENOMIC DNA]</scope>
    <source>
        <strain evidence="2 3">A44</strain>
    </source>
</reference>
<evidence type="ECO:0000256" key="1">
    <source>
        <dbReference type="SAM" id="MobiDB-lite"/>
    </source>
</evidence>
<name>A0A248UBW1_9HYPH</name>
<dbReference type="AlphaFoldDB" id="A0A248UBW1"/>
<dbReference type="EMBL" id="CP022603">
    <property type="protein sequence ID" value="ASV84174.1"/>
    <property type="molecule type" value="Genomic_DNA"/>
</dbReference>
<evidence type="ECO:0000313" key="3">
    <source>
        <dbReference type="Proteomes" id="UP000215256"/>
    </source>
</evidence>
<sequence length="41" mass="4720">MHPLQTPGTIYMVRPTPSAVARNNPAQRPQHSYCNDSRWLK</sequence>
<feature type="region of interest" description="Disordered" evidence="1">
    <location>
        <begin position="1"/>
        <end position="41"/>
    </location>
</feature>
<gene>
    <name evidence="2" type="ORF">CES85_4966</name>
</gene>
<feature type="compositionally biased region" description="Polar residues" evidence="1">
    <location>
        <begin position="24"/>
        <end position="35"/>
    </location>
</feature>
<accession>A0A248UBW1</accession>
<dbReference type="KEGG" id="och:CES85_4966"/>
<evidence type="ECO:0000313" key="2">
    <source>
        <dbReference type="EMBL" id="ASV84174.1"/>
    </source>
</evidence>
<proteinExistence type="predicted"/>